<protein>
    <submittedName>
        <fullName evidence="2">Uncharacterized protein</fullName>
    </submittedName>
</protein>
<keyword evidence="1" id="KW-1133">Transmembrane helix</keyword>
<evidence type="ECO:0000256" key="1">
    <source>
        <dbReference type="SAM" id="Phobius"/>
    </source>
</evidence>
<reference evidence="2 3" key="1">
    <citation type="submission" date="2017-01" db="EMBL/GenBank/DDBJ databases">
        <authorList>
            <person name="Erauso G."/>
        </authorList>
    </citation>
    <scope>NUCLEOTIDE SEQUENCE [LARGE SCALE GENOMIC DNA]</scope>
    <source>
        <strain evidence="2">MESINF1</strain>
    </source>
</reference>
<organism evidence="2 3">
    <name type="scientific">Mesotoga infera</name>
    <dbReference type="NCBI Taxonomy" id="1236046"/>
    <lineage>
        <taxon>Bacteria</taxon>
        <taxon>Thermotogati</taxon>
        <taxon>Thermotogota</taxon>
        <taxon>Thermotogae</taxon>
        <taxon>Kosmotogales</taxon>
        <taxon>Kosmotogaceae</taxon>
        <taxon>Mesotoga</taxon>
    </lineage>
</organism>
<keyword evidence="1" id="KW-0812">Transmembrane</keyword>
<feature type="transmembrane region" description="Helical" evidence="1">
    <location>
        <begin position="6"/>
        <end position="31"/>
    </location>
</feature>
<keyword evidence="3" id="KW-1185">Reference proteome</keyword>
<keyword evidence="1" id="KW-0472">Membrane</keyword>
<dbReference type="EMBL" id="LS974202">
    <property type="protein sequence ID" value="SSC12403.1"/>
    <property type="molecule type" value="Genomic_DNA"/>
</dbReference>
<sequence length="48" mass="5479">MQDGALIYTLAFLRYYPLLLTVASSAGHGVARKREKTQIMRNRTIQLL</sequence>
<evidence type="ECO:0000313" key="3">
    <source>
        <dbReference type="Proteomes" id="UP000250796"/>
    </source>
</evidence>
<gene>
    <name evidence="2" type="ORF">MESINF_0954</name>
</gene>
<proteinExistence type="predicted"/>
<accession>A0A7Z7LEB9</accession>
<evidence type="ECO:0000313" key="2">
    <source>
        <dbReference type="EMBL" id="SSC12403.1"/>
    </source>
</evidence>
<dbReference type="Proteomes" id="UP000250796">
    <property type="component" value="Chromosome MESINF"/>
</dbReference>
<dbReference type="KEGG" id="minf:MESINF_0954"/>
<dbReference type="AlphaFoldDB" id="A0A7Z7LEB9"/>
<name>A0A7Z7LEB9_9BACT</name>